<dbReference type="InterPro" id="IPR051913">
    <property type="entry name" value="GH2_Domain-Containing"/>
</dbReference>
<dbReference type="InterPro" id="IPR013783">
    <property type="entry name" value="Ig-like_fold"/>
</dbReference>
<dbReference type="Gene3D" id="3.20.20.80">
    <property type="entry name" value="Glycosidases"/>
    <property type="match status" value="1"/>
</dbReference>
<protein>
    <submittedName>
        <fullName evidence="8">Glycoside hydrolase family 2 protein</fullName>
    </submittedName>
</protein>
<feature type="region of interest" description="Disordered" evidence="4">
    <location>
        <begin position="602"/>
        <end position="621"/>
    </location>
</feature>
<dbReference type="Pfam" id="PF02837">
    <property type="entry name" value="Glyco_hydro_2_N"/>
    <property type="match status" value="1"/>
</dbReference>
<accession>A0A6A6SN68</accession>
<comment type="similarity">
    <text evidence="1">Belongs to the glycosyl hydrolase 2 family.</text>
</comment>
<evidence type="ECO:0000313" key="8">
    <source>
        <dbReference type="EMBL" id="KAF2648407.1"/>
    </source>
</evidence>
<dbReference type="InterPro" id="IPR017853">
    <property type="entry name" value="GH"/>
</dbReference>
<dbReference type="AlphaFoldDB" id="A0A6A6SN68"/>
<keyword evidence="9" id="KW-1185">Reference proteome</keyword>
<evidence type="ECO:0000256" key="3">
    <source>
        <dbReference type="ARBA" id="ARBA00023295"/>
    </source>
</evidence>
<evidence type="ECO:0000259" key="5">
    <source>
        <dbReference type="Pfam" id="PF00703"/>
    </source>
</evidence>
<dbReference type="Pfam" id="PF00703">
    <property type="entry name" value="Glyco_hydro_2"/>
    <property type="match status" value="1"/>
</dbReference>
<feature type="domain" description="Glycoside hydrolase family 2 immunoglobulin-like beta-sandwich" evidence="5">
    <location>
        <begin position="254"/>
        <end position="368"/>
    </location>
</feature>
<feature type="domain" description="Glycoside hydrolase family 2 catalytic" evidence="6">
    <location>
        <begin position="411"/>
        <end position="685"/>
    </location>
</feature>
<gene>
    <name evidence="8" type="ORF">K491DRAFT_698923</name>
</gene>
<dbReference type="InterPro" id="IPR008979">
    <property type="entry name" value="Galactose-bd-like_sf"/>
</dbReference>
<dbReference type="Gene3D" id="2.60.40.10">
    <property type="entry name" value="Immunoglobulins"/>
    <property type="match status" value="1"/>
</dbReference>
<dbReference type="Proteomes" id="UP000799324">
    <property type="component" value="Unassembled WGS sequence"/>
</dbReference>
<dbReference type="GO" id="GO:0004553">
    <property type="term" value="F:hydrolase activity, hydrolyzing O-glycosyl compounds"/>
    <property type="evidence" value="ECO:0007669"/>
    <property type="project" value="InterPro"/>
</dbReference>
<feature type="compositionally biased region" description="Basic and acidic residues" evidence="4">
    <location>
        <begin position="609"/>
        <end position="619"/>
    </location>
</feature>
<evidence type="ECO:0000256" key="4">
    <source>
        <dbReference type="SAM" id="MobiDB-lite"/>
    </source>
</evidence>
<reference evidence="8" key="1">
    <citation type="journal article" date="2020" name="Stud. Mycol.">
        <title>101 Dothideomycetes genomes: a test case for predicting lifestyles and emergence of pathogens.</title>
        <authorList>
            <person name="Haridas S."/>
            <person name="Albert R."/>
            <person name="Binder M."/>
            <person name="Bloem J."/>
            <person name="Labutti K."/>
            <person name="Salamov A."/>
            <person name="Andreopoulos B."/>
            <person name="Baker S."/>
            <person name="Barry K."/>
            <person name="Bills G."/>
            <person name="Bluhm B."/>
            <person name="Cannon C."/>
            <person name="Castanera R."/>
            <person name="Culley D."/>
            <person name="Daum C."/>
            <person name="Ezra D."/>
            <person name="Gonzalez J."/>
            <person name="Henrissat B."/>
            <person name="Kuo A."/>
            <person name="Liang C."/>
            <person name="Lipzen A."/>
            <person name="Lutzoni F."/>
            <person name="Magnuson J."/>
            <person name="Mondo S."/>
            <person name="Nolan M."/>
            <person name="Ohm R."/>
            <person name="Pangilinan J."/>
            <person name="Park H.-J."/>
            <person name="Ramirez L."/>
            <person name="Alfaro M."/>
            <person name="Sun H."/>
            <person name="Tritt A."/>
            <person name="Yoshinaga Y."/>
            <person name="Zwiers L.-H."/>
            <person name="Turgeon B."/>
            <person name="Goodwin S."/>
            <person name="Spatafora J."/>
            <person name="Crous P."/>
            <person name="Grigoriev I."/>
        </authorList>
    </citation>
    <scope>NUCLEOTIDE SEQUENCE</scope>
    <source>
        <strain evidence="8">CBS 122681</strain>
    </source>
</reference>
<dbReference type="SUPFAM" id="SSF49785">
    <property type="entry name" value="Galactose-binding domain-like"/>
    <property type="match status" value="1"/>
</dbReference>
<evidence type="ECO:0000256" key="2">
    <source>
        <dbReference type="ARBA" id="ARBA00022801"/>
    </source>
</evidence>
<dbReference type="Gene3D" id="2.60.120.260">
    <property type="entry name" value="Galactose-binding domain-like"/>
    <property type="match status" value="1"/>
</dbReference>
<dbReference type="InterPro" id="IPR036156">
    <property type="entry name" value="Beta-gal/glucu_dom_sf"/>
</dbReference>
<feature type="domain" description="Glycosyl hydrolases family 2 sugar binding" evidence="7">
    <location>
        <begin position="23"/>
        <end position="197"/>
    </location>
</feature>
<dbReference type="Pfam" id="PF02836">
    <property type="entry name" value="Glyco_hydro_2_C"/>
    <property type="match status" value="1"/>
</dbReference>
<dbReference type="PANTHER" id="PTHR42732">
    <property type="entry name" value="BETA-GALACTOSIDASE"/>
    <property type="match status" value="1"/>
</dbReference>
<dbReference type="SUPFAM" id="SSF49303">
    <property type="entry name" value="beta-Galactosidase/glucuronidase domain"/>
    <property type="match status" value="1"/>
</dbReference>
<dbReference type="EMBL" id="MU004540">
    <property type="protein sequence ID" value="KAF2648407.1"/>
    <property type="molecule type" value="Genomic_DNA"/>
</dbReference>
<dbReference type="PANTHER" id="PTHR42732:SF4">
    <property type="entry name" value="BETA-MANNOSIDASE"/>
    <property type="match status" value="1"/>
</dbReference>
<sequence length="703" mass="79026">MAEENDESYPRPDFVHPKLNWTSLNGPWDFLFDDEDTGHLSKWHVNGLPNEVVVERSNPSEATENESESIVAKIAGGTSAFIPGNLSQRDRNATTHRKRKIEVPYVFQSPASGINERGVHEVLWYERSFADLRSNDEKSKGHRLVIRFGAVDYEAKVWVNGQFVGGHRGGHVPFDLDLSDAVEANAGIEHRLTLRVYDSAYNLTQPRGKQYWGAKPESIFYTPSSGIWQNVWLESLPPARIADSSHGTIIRGNDIASGDLQATVAVLGRRAGQTYSIEIESSLSGITISKSDRKQLPKETNSVSTSLNLRLTDDQFFDLASRSGRMVGFANNVALWSPTHPHLYDLTIRLFDSSNTLIDTVHTYTGVRSLNYNAGDGTFHLNNKPIFQALCLDQGYWPSTFMTPPHPFSASLKRDIELSKALGFNGCRKHQKVEDPVFLYWADKLGYLVWGEMANGYQFSDQYVERFDQEWMEAVRRDINHPSVIAWTPVNESWGYSDLDKNVEQRRHIRSLYYLTKTLDPTRPINDNCGWQHVTTDLTTFHDYSDSPQLTDTCSSLSSILSAKANRPMFLPPIPDHDPGSQHKNGAPVLCTEFGGVNIAPAASTKNKRNGDGEGREESEQWGYTTAANADDLLDRVKKLVDAIVDGGHCCGFVWTQLADIEQETNGLYTLDRVPKLDVGNVKKVMEGAVERYYKRLEKEGRM</sequence>
<keyword evidence="3" id="KW-0326">Glycosidase</keyword>
<dbReference type="InterPro" id="IPR006103">
    <property type="entry name" value="Glyco_hydro_2_cat"/>
</dbReference>
<evidence type="ECO:0000313" key="9">
    <source>
        <dbReference type="Proteomes" id="UP000799324"/>
    </source>
</evidence>
<organism evidence="8 9">
    <name type="scientific">Lophiostoma macrostomum CBS 122681</name>
    <dbReference type="NCBI Taxonomy" id="1314788"/>
    <lineage>
        <taxon>Eukaryota</taxon>
        <taxon>Fungi</taxon>
        <taxon>Dikarya</taxon>
        <taxon>Ascomycota</taxon>
        <taxon>Pezizomycotina</taxon>
        <taxon>Dothideomycetes</taxon>
        <taxon>Pleosporomycetidae</taxon>
        <taxon>Pleosporales</taxon>
        <taxon>Lophiostomataceae</taxon>
        <taxon>Lophiostoma</taxon>
    </lineage>
</organism>
<evidence type="ECO:0000256" key="1">
    <source>
        <dbReference type="ARBA" id="ARBA00007401"/>
    </source>
</evidence>
<keyword evidence="2 8" id="KW-0378">Hydrolase</keyword>
<proteinExistence type="inferred from homology"/>
<dbReference type="InterPro" id="IPR006102">
    <property type="entry name" value="Ig-like_GH2"/>
</dbReference>
<name>A0A6A6SN68_9PLEO</name>
<evidence type="ECO:0000259" key="7">
    <source>
        <dbReference type="Pfam" id="PF02837"/>
    </source>
</evidence>
<dbReference type="SUPFAM" id="SSF51445">
    <property type="entry name" value="(Trans)glycosidases"/>
    <property type="match status" value="1"/>
</dbReference>
<evidence type="ECO:0000259" key="6">
    <source>
        <dbReference type="Pfam" id="PF02836"/>
    </source>
</evidence>
<dbReference type="OrthoDB" id="20872at2759"/>
<dbReference type="InterPro" id="IPR006104">
    <property type="entry name" value="Glyco_hydro_2_N"/>
</dbReference>
<dbReference type="GO" id="GO:0005975">
    <property type="term" value="P:carbohydrate metabolic process"/>
    <property type="evidence" value="ECO:0007669"/>
    <property type="project" value="InterPro"/>
</dbReference>